<keyword evidence="6 8" id="KW-1133">Transmembrane helix</keyword>
<dbReference type="InterPro" id="IPR019127">
    <property type="entry name" value="Exosortase"/>
</dbReference>
<accession>A0A3N4PT60</accession>
<keyword evidence="7 8" id="KW-0472">Membrane</keyword>
<feature type="transmembrane region" description="Helical" evidence="8">
    <location>
        <begin position="188"/>
        <end position="207"/>
    </location>
</feature>
<dbReference type="GO" id="GO:0006508">
    <property type="term" value="P:proteolysis"/>
    <property type="evidence" value="ECO:0007669"/>
    <property type="project" value="UniProtKB-KW"/>
</dbReference>
<feature type="transmembrane region" description="Helical" evidence="8">
    <location>
        <begin position="151"/>
        <end position="168"/>
    </location>
</feature>
<keyword evidence="10" id="KW-1185">Reference proteome</keyword>
<dbReference type="AlphaFoldDB" id="A0A3N4PT60"/>
<feature type="transmembrane region" description="Helical" evidence="8">
    <location>
        <begin position="219"/>
        <end position="243"/>
    </location>
</feature>
<dbReference type="EC" id="3.4.22.-" evidence="9"/>
<dbReference type="InterPro" id="IPR031006">
    <property type="entry name" value="Exosort_XrtN"/>
</dbReference>
<evidence type="ECO:0000256" key="7">
    <source>
        <dbReference type="ARBA" id="ARBA00023136"/>
    </source>
</evidence>
<evidence type="ECO:0000313" key="10">
    <source>
        <dbReference type="Proteomes" id="UP000278351"/>
    </source>
</evidence>
<feature type="transmembrane region" description="Helical" evidence="8">
    <location>
        <begin position="121"/>
        <end position="139"/>
    </location>
</feature>
<dbReference type="Pfam" id="PF09721">
    <property type="entry name" value="Exosortase_EpsH"/>
    <property type="match status" value="1"/>
</dbReference>
<evidence type="ECO:0000256" key="3">
    <source>
        <dbReference type="ARBA" id="ARBA00022670"/>
    </source>
</evidence>
<keyword evidence="2" id="KW-1003">Cell membrane</keyword>
<organism evidence="9 10">
    <name type="scientific">Chitinophaga lutea</name>
    <dbReference type="NCBI Taxonomy" id="2488634"/>
    <lineage>
        <taxon>Bacteria</taxon>
        <taxon>Pseudomonadati</taxon>
        <taxon>Bacteroidota</taxon>
        <taxon>Chitinophagia</taxon>
        <taxon>Chitinophagales</taxon>
        <taxon>Chitinophagaceae</taxon>
        <taxon>Chitinophaga</taxon>
    </lineage>
</organism>
<evidence type="ECO:0000256" key="8">
    <source>
        <dbReference type="SAM" id="Phobius"/>
    </source>
</evidence>
<dbReference type="GO" id="GO:0005886">
    <property type="term" value="C:plasma membrane"/>
    <property type="evidence" value="ECO:0007669"/>
    <property type="project" value="UniProtKB-SubCell"/>
</dbReference>
<evidence type="ECO:0000256" key="1">
    <source>
        <dbReference type="ARBA" id="ARBA00004651"/>
    </source>
</evidence>
<feature type="transmembrane region" description="Helical" evidence="8">
    <location>
        <begin position="26"/>
        <end position="45"/>
    </location>
</feature>
<evidence type="ECO:0000313" key="9">
    <source>
        <dbReference type="EMBL" id="RPE08191.1"/>
    </source>
</evidence>
<dbReference type="NCBIfam" id="TIGR04178">
    <property type="entry name" value="exo_archaeo"/>
    <property type="match status" value="1"/>
</dbReference>
<dbReference type="NCBIfam" id="TIGR04476">
    <property type="entry name" value="exosort_XrtN"/>
    <property type="match status" value="1"/>
</dbReference>
<evidence type="ECO:0000256" key="4">
    <source>
        <dbReference type="ARBA" id="ARBA00022692"/>
    </source>
</evidence>
<feature type="transmembrane region" description="Helical" evidence="8">
    <location>
        <begin position="255"/>
        <end position="276"/>
    </location>
</feature>
<feature type="transmembrane region" description="Helical" evidence="8">
    <location>
        <begin position="51"/>
        <end position="70"/>
    </location>
</feature>
<reference evidence="9 10" key="1">
    <citation type="submission" date="2018-11" db="EMBL/GenBank/DDBJ databases">
        <title>Chitinophaga lutea sp.nov., isolate from arsenic contaminated soil.</title>
        <authorList>
            <person name="Zong Y."/>
        </authorList>
    </citation>
    <scope>NUCLEOTIDE SEQUENCE [LARGE SCALE GENOMIC DNA]</scope>
    <source>
        <strain evidence="9 10">ZY74</strain>
    </source>
</reference>
<evidence type="ECO:0000256" key="2">
    <source>
        <dbReference type="ARBA" id="ARBA00022475"/>
    </source>
</evidence>
<keyword evidence="3" id="KW-0645">Protease</keyword>
<gene>
    <name evidence="9" type="primary">xrtN</name>
    <name evidence="9" type="ORF">EGT74_14090</name>
</gene>
<name>A0A3N4PT60_9BACT</name>
<protein>
    <submittedName>
        <fullName evidence="9">Exosortase N</fullName>
        <ecNumber evidence="9">3.4.22.-</ecNumber>
    </submittedName>
</protein>
<sequence>MGPDHPGGINPLIRKIQTGMEQVKRLNIRMAAALLMLGVYLFITRYALREYILWDSPGFLLGLAAIPLVLTANPQQKRSLRFYYAALACCVLAWLLPAKTLLYGCVALGLCFLADNVFGRINALPLLALGLMAPVCDYITRIFTFPIRLQLTQWAAGMLNALGLPAVAEGNVMMYNGASFSVEAACMGLGMMVTSMLCGLMLLGIYQKKYGLQVSFAKVCGLLAGIFVLNVISNLFRILLLVVLHLLPDDPMHEATGILCLVAYVLLPLLWFCPWLVKRFGKPPQTKPARRETDRFMLMLSHLCLAGCILLVAYKTTLPGAATPAAAGLPSMPGYALHTLPNNVTKAENDTALVYLKPVGGFYRTDHHPTICWQGSGFAFKQVKEEQAGGSTIYTAILQKGGERLYTAWWYDNGKAQTISQWEWRWNALRYGNDYTLVNVTAATPAALHVETLRWLAKNKMSGRGEM</sequence>
<proteinExistence type="predicted"/>
<feature type="transmembrane region" description="Helical" evidence="8">
    <location>
        <begin position="82"/>
        <end position="115"/>
    </location>
</feature>
<feature type="transmembrane region" description="Helical" evidence="8">
    <location>
        <begin position="296"/>
        <end position="314"/>
    </location>
</feature>
<dbReference type="GO" id="GO:0008233">
    <property type="term" value="F:peptidase activity"/>
    <property type="evidence" value="ECO:0007669"/>
    <property type="project" value="UniProtKB-KW"/>
</dbReference>
<dbReference type="Proteomes" id="UP000278351">
    <property type="component" value="Unassembled WGS sequence"/>
</dbReference>
<evidence type="ECO:0000256" key="6">
    <source>
        <dbReference type="ARBA" id="ARBA00022989"/>
    </source>
</evidence>
<evidence type="ECO:0000256" key="5">
    <source>
        <dbReference type="ARBA" id="ARBA00022801"/>
    </source>
</evidence>
<keyword evidence="5 9" id="KW-0378">Hydrolase</keyword>
<comment type="caution">
    <text evidence="9">The sequence shown here is derived from an EMBL/GenBank/DDBJ whole genome shotgun (WGS) entry which is preliminary data.</text>
</comment>
<comment type="subcellular location">
    <subcellularLocation>
        <location evidence="1">Cell membrane</location>
        <topology evidence="1">Multi-pass membrane protein</topology>
    </subcellularLocation>
</comment>
<dbReference type="InterPro" id="IPR026392">
    <property type="entry name" value="Exo/Archaeosortase_dom"/>
</dbReference>
<keyword evidence="4 8" id="KW-0812">Transmembrane</keyword>
<dbReference type="EMBL" id="RPDH01000002">
    <property type="protein sequence ID" value="RPE08191.1"/>
    <property type="molecule type" value="Genomic_DNA"/>
</dbReference>